<sequence>MKIALVVSLLMGCSVASGVAHAAQSAAPQAALAAATGARFRSGTDTFRMLPATVIEQKTSAVDAKRRSGPGGVARKGSATPPPGGKVIARIGSFLVVLDPPAGAARNQPLAPERTLAAAVNERTDRVVLVRPQVKLTGTTPATATALAGGTGGSIAYASTVDGSAVISYASIEQAQRAAAQLQGSSGIAQASLVVTQAVMQPM</sequence>
<evidence type="ECO:0000256" key="1">
    <source>
        <dbReference type="SAM" id="MobiDB-lite"/>
    </source>
</evidence>
<organism evidence="3">
    <name type="scientific">Xanthomonas sp. 10-10</name>
    <dbReference type="NCBI Taxonomy" id="3115848"/>
    <lineage>
        <taxon>Bacteria</taxon>
        <taxon>Pseudomonadati</taxon>
        <taxon>Pseudomonadota</taxon>
        <taxon>Gammaproteobacteria</taxon>
        <taxon>Lysobacterales</taxon>
        <taxon>Lysobacteraceae</taxon>
        <taxon>Xanthomonas</taxon>
    </lineage>
</organism>
<proteinExistence type="predicted"/>
<evidence type="ECO:0000256" key="2">
    <source>
        <dbReference type="SAM" id="SignalP"/>
    </source>
</evidence>
<dbReference type="EMBL" id="CP144460">
    <property type="protein sequence ID" value="XBS36595.1"/>
    <property type="molecule type" value="Genomic_DNA"/>
</dbReference>
<feature type="signal peptide" evidence="2">
    <location>
        <begin position="1"/>
        <end position="22"/>
    </location>
</feature>
<reference evidence="3" key="1">
    <citation type="submission" date="2024-02" db="EMBL/GenBank/DDBJ databases">
        <title>Complete genome sequence of Xanthomonas sp. 10-10.</title>
        <authorList>
            <person name="Biessy A."/>
            <person name="Ciotola M."/>
            <person name="Cadieux M."/>
            <person name="Soufiane B."/>
            <person name="Laforest M."/>
            <person name="Filion M."/>
        </authorList>
    </citation>
    <scope>NUCLEOTIDE SEQUENCE</scope>
    <source>
        <strain evidence="3">10-10</strain>
    </source>
</reference>
<accession>A0AAU7P4D1</accession>
<protein>
    <recommendedName>
        <fullName evidence="4">Secreted protein</fullName>
    </recommendedName>
</protein>
<feature type="region of interest" description="Disordered" evidence="1">
    <location>
        <begin position="60"/>
        <end position="83"/>
    </location>
</feature>
<keyword evidence="2" id="KW-0732">Signal</keyword>
<evidence type="ECO:0008006" key="4">
    <source>
        <dbReference type="Google" id="ProtNLM"/>
    </source>
</evidence>
<feature type="chain" id="PRO_5043683572" description="Secreted protein" evidence="2">
    <location>
        <begin position="23"/>
        <end position="203"/>
    </location>
</feature>
<dbReference type="RefSeq" id="WP_349655632.1">
    <property type="nucleotide sequence ID" value="NZ_CP144460.1"/>
</dbReference>
<gene>
    <name evidence="3" type="ORF">VZ068_14030</name>
</gene>
<evidence type="ECO:0000313" key="3">
    <source>
        <dbReference type="EMBL" id="XBS36595.1"/>
    </source>
</evidence>
<dbReference type="AlphaFoldDB" id="A0AAU7P4D1"/>
<name>A0AAU7P4D1_9XANT</name>